<accession>A0A833LXM6</accession>
<dbReference type="InterPro" id="IPR002716">
    <property type="entry name" value="PIN_dom"/>
</dbReference>
<dbReference type="CDD" id="cd09874">
    <property type="entry name" value="PIN_MT3492-like"/>
    <property type="match status" value="1"/>
</dbReference>
<organism evidence="2 3">
    <name type="scientific">Leptonema illini</name>
    <dbReference type="NCBI Taxonomy" id="183"/>
    <lineage>
        <taxon>Bacteria</taxon>
        <taxon>Pseudomonadati</taxon>
        <taxon>Spirochaetota</taxon>
        <taxon>Spirochaetia</taxon>
        <taxon>Leptospirales</taxon>
        <taxon>Leptospiraceae</taxon>
        <taxon>Leptonema</taxon>
    </lineage>
</organism>
<sequence length="157" mass="17624">MIRPLYLDTSAAAKLFFSQEKGAAEMAKYLSDIKNSGDSFALNSSDLLKVEMDSVIRRKLKESGQSPADFYEEIRAWQDFERRLIRFYPVSEAITDRARALLKDQRITGTLRTLDSIHLSTCDDLRSRFGQTILIAADAGLLRAAGQIGIETFDPEA</sequence>
<protein>
    <submittedName>
        <fullName evidence="2">Type II toxin-antitoxin system VapC family toxin</fullName>
    </submittedName>
</protein>
<gene>
    <name evidence="2" type="ORF">F9K24_09025</name>
</gene>
<dbReference type="SUPFAM" id="SSF88723">
    <property type="entry name" value="PIN domain-like"/>
    <property type="match status" value="1"/>
</dbReference>
<dbReference type="AlphaFoldDB" id="A0A833LXM6"/>
<dbReference type="EMBL" id="WBUI01000007">
    <property type="protein sequence ID" value="KAB2932999.1"/>
    <property type="molecule type" value="Genomic_DNA"/>
</dbReference>
<dbReference type="Pfam" id="PF01850">
    <property type="entry name" value="PIN"/>
    <property type="match status" value="1"/>
</dbReference>
<name>A0A833LXM6_9LEPT</name>
<evidence type="ECO:0000313" key="3">
    <source>
        <dbReference type="Proteomes" id="UP000460298"/>
    </source>
</evidence>
<evidence type="ECO:0000313" key="2">
    <source>
        <dbReference type="EMBL" id="KAB2932999.1"/>
    </source>
</evidence>
<reference evidence="2 3" key="1">
    <citation type="submission" date="2019-10" db="EMBL/GenBank/DDBJ databases">
        <title>Extracellular Electron Transfer in a Candidatus Methanoperedens spp. Enrichment Culture.</title>
        <authorList>
            <person name="Berger S."/>
            <person name="Rangel Shaw D."/>
            <person name="Berben T."/>
            <person name="In 'T Zandt M."/>
            <person name="Frank J."/>
            <person name="Reimann J."/>
            <person name="Jetten M.S.M."/>
            <person name="Welte C.U."/>
        </authorList>
    </citation>
    <scope>NUCLEOTIDE SEQUENCE [LARGE SCALE GENOMIC DNA]</scope>
    <source>
        <strain evidence="2">SB12</strain>
    </source>
</reference>
<dbReference type="InterPro" id="IPR029060">
    <property type="entry name" value="PIN-like_dom_sf"/>
</dbReference>
<comment type="caution">
    <text evidence="2">The sequence shown here is derived from an EMBL/GenBank/DDBJ whole genome shotgun (WGS) entry which is preliminary data.</text>
</comment>
<evidence type="ECO:0000259" key="1">
    <source>
        <dbReference type="Pfam" id="PF01850"/>
    </source>
</evidence>
<feature type="domain" description="PIN" evidence="1">
    <location>
        <begin position="6"/>
        <end position="145"/>
    </location>
</feature>
<proteinExistence type="predicted"/>
<dbReference type="Gene3D" id="3.40.50.1010">
    <property type="entry name" value="5'-nuclease"/>
    <property type="match status" value="1"/>
</dbReference>
<dbReference type="Proteomes" id="UP000460298">
    <property type="component" value="Unassembled WGS sequence"/>
</dbReference>